<dbReference type="AlphaFoldDB" id="A0A917J284"/>
<accession>A0A917J284</accession>
<dbReference type="EMBL" id="BMIB01000004">
    <property type="protein sequence ID" value="GGH78133.1"/>
    <property type="molecule type" value="Genomic_DNA"/>
</dbReference>
<reference evidence="1" key="1">
    <citation type="journal article" date="2014" name="Int. J. Syst. Evol. Microbiol.">
        <title>Complete genome sequence of Corynebacterium casei LMG S-19264T (=DSM 44701T), isolated from a smear-ripened cheese.</title>
        <authorList>
            <consortium name="US DOE Joint Genome Institute (JGI-PGF)"/>
            <person name="Walter F."/>
            <person name="Albersmeier A."/>
            <person name="Kalinowski J."/>
            <person name="Ruckert C."/>
        </authorList>
    </citation>
    <scope>NUCLEOTIDE SEQUENCE</scope>
    <source>
        <strain evidence="1">CGMCC 1.15290</strain>
    </source>
</reference>
<evidence type="ECO:0000313" key="1">
    <source>
        <dbReference type="EMBL" id="GGH78133.1"/>
    </source>
</evidence>
<organism evidence="1 2">
    <name type="scientific">Filimonas zeae</name>
    <dbReference type="NCBI Taxonomy" id="1737353"/>
    <lineage>
        <taxon>Bacteria</taxon>
        <taxon>Pseudomonadati</taxon>
        <taxon>Bacteroidota</taxon>
        <taxon>Chitinophagia</taxon>
        <taxon>Chitinophagales</taxon>
        <taxon>Chitinophagaceae</taxon>
        <taxon>Filimonas</taxon>
    </lineage>
</organism>
<dbReference type="SUPFAM" id="SSF69279">
    <property type="entry name" value="Phage tail proteins"/>
    <property type="match status" value="1"/>
</dbReference>
<protein>
    <recommendedName>
        <fullName evidence="3">Phage protein D</fullName>
    </recommendedName>
</protein>
<keyword evidence="2" id="KW-1185">Reference proteome</keyword>
<gene>
    <name evidence="1" type="ORF">GCM10011379_45550</name>
</gene>
<reference evidence="1" key="2">
    <citation type="submission" date="2020-09" db="EMBL/GenBank/DDBJ databases">
        <authorList>
            <person name="Sun Q."/>
            <person name="Zhou Y."/>
        </authorList>
    </citation>
    <scope>NUCLEOTIDE SEQUENCE</scope>
    <source>
        <strain evidence="1">CGMCC 1.15290</strain>
    </source>
</reference>
<dbReference type="Proteomes" id="UP000627292">
    <property type="component" value="Unassembled WGS sequence"/>
</dbReference>
<sequence>MFLMTNNITIGDFKPFKCTSVSWNRSIDNYADSAKITMPGVGRLKKGGDQYGLPVSSGMLFKKGMPVEIACGYNGNNSVRFKGFVKKINYSIPLEIECEGYSYQLQADKKTLKKNYEHTTVRKILEDVVAGTGVKLSAQIPHIPVIKAPMAGLSGVKVLEWLKENMLLTAYFNFDELYVGLRYVDVKRSQEVVHRLGWNVIKDKELDFDESKSDTKVNITLEVRKSTGVKKKVEAPAEGGKKSFVVVGVDPESDFLKKLHKDIQTKEYHKGYSGKLTCFLDPVCDLNMVSVIRDARYIERAGKYVIESVEGSFSSSGGRQKVGVGVKL</sequence>
<evidence type="ECO:0008006" key="3">
    <source>
        <dbReference type="Google" id="ProtNLM"/>
    </source>
</evidence>
<comment type="caution">
    <text evidence="1">The sequence shown here is derived from an EMBL/GenBank/DDBJ whole genome shotgun (WGS) entry which is preliminary data.</text>
</comment>
<proteinExistence type="predicted"/>
<name>A0A917J284_9BACT</name>
<evidence type="ECO:0000313" key="2">
    <source>
        <dbReference type="Proteomes" id="UP000627292"/>
    </source>
</evidence>